<evidence type="ECO:0000256" key="4">
    <source>
        <dbReference type="ARBA" id="ARBA00022643"/>
    </source>
</evidence>
<feature type="domain" description="Dihydroorotate dehydrogenase catalytic" evidence="7">
    <location>
        <begin position="28"/>
        <end position="192"/>
    </location>
</feature>
<sequence>MAQIGSIVISPPLINTACAWASDLDQLQALYESPFTGAVTTRTSTLTGYNETAVCGVVFTNSTTSSLNSYGFSPLPLSSYLGWVKDILSAAVQSSSVVKPFIISITASTADELRPMIALIQAAAFNALLNTSCPNISSASPSGYIPSSIHPLLTALAEAHTQDKTLTIGLKLPPYTFRGQFDAMVNVLKECRVCRPDCSWRTCRRCFSTALSLGNVHTFHKLLHGDSQTDAGLRGICIIGVGGVTTPAALAHMRRAGASVVGAATLLGETRCWSF</sequence>
<dbReference type="InterPro" id="IPR013785">
    <property type="entry name" value="Aldolase_TIM"/>
</dbReference>
<evidence type="ECO:0000313" key="8">
    <source>
        <dbReference type="EMBL" id="KAE9403788.1"/>
    </source>
</evidence>
<reference evidence="8" key="1">
    <citation type="journal article" date="2019" name="Environ. Microbiol.">
        <title>Fungal ecological strategies reflected in gene transcription - a case study of two litter decomposers.</title>
        <authorList>
            <person name="Barbi F."/>
            <person name="Kohler A."/>
            <person name="Barry K."/>
            <person name="Baskaran P."/>
            <person name="Daum C."/>
            <person name="Fauchery L."/>
            <person name="Ihrmark K."/>
            <person name="Kuo A."/>
            <person name="LaButti K."/>
            <person name="Lipzen A."/>
            <person name="Morin E."/>
            <person name="Grigoriev I.V."/>
            <person name="Henrissat B."/>
            <person name="Lindahl B."/>
            <person name="Martin F."/>
        </authorList>
    </citation>
    <scope>NUCLEOTIDE SEQUENCE</scope>
    <source>
        <strain evidence="8">JB14</strain>
    </source>
</reference>
<dbReference type="PANTHER" id="PTHR48109:SF1">
    <property type="entry name" value="DIHYDROOROTATE DEHYDROGENASE (FUMARATE)"/>
    <property type="match status" value="1"/>
</dbReference>
<dbReference type="Pfam" id="PF01180">
    <property type="entry name" value="DHO_dh"/>
    <property type="match status" value="1"/>
</dbReference>
<gene>
    <name evidence="8" type="ORF">BT96DRAFT_955868</name>
</gene>
<dbReference type="GO" id="GO:0004152">
    <property type="term" value="F:dihydroorotate dehydrogenase activity"/>
    <property type="evidence" value="ECO:0007669"/>
    <property type="project" value="TreeGrafter"/>
</dbReference>
<evidence type="ECO:0000256" key="3">
    <source>
        <dbReference type="ARBA" id="ARBA00022630"/>
    </source>
</evidence>
<evidence type="ECO:0000256" key="6">
    <source>
        <dbReference type="ARBA" id="ARBA00023002"/>
    </source>
</evidence>
<evidence type="ECO:0000256" key="5">
    <source>
        <dbReference type="ARBA" id="ARBA00022975"/>
    </source>
</evidence>
<keyword evidence="6" id="KW-0560">Oxidoreductase</keyword>
<dbReference type="GO" id="GO:0006221">
    <property type="term" value="P:pyrimidine nucleotide biosynthetic process"/>
    <property type="evidence" value="ECO:0007669"/>
    <property type="project" value="UniProtKB-KW"/>
</dbReference>
<evidence type="ECO:0000313" key="9">
    <source>
        <dbReference type="Proteomes" id="UP000799118"/>
    </source>
</evidence>
<keyword evidence="4" id="KW-0288">FMN</keyword>
<dbReference type="Proteomes" id="UP000799118">
    <property type="component" value="Unassembled WGS sequence"/>
</dbReference>
<dbReference type="OrthoDB" id="14784at2759"/>
<dbReference type="GO" id="GO:0006207">
    <property type="term" value="P:'de novo' pyrimidine nucleobase biosynthetic process"/>
    <property type="evidence" value="ECO:0007669"/>
    <property type="project" value="TreeGrafter"/>
</dbReference>
<keyword evidence="9" id="KW-1185">Reference proteome</keyword>
<accession>A0A6A4I2Z0</accession>
<dbReference type="InterPro" id="IPR050074">
    <property type="entry name" value="DHO_dehydrogenase"/>
</dbReference>
<proteinExistence type="predicted"/>
<dbReference type="InterPro" id="IPR005720">
    <property type="entry name" value="Dihydroorotate_DH_cat"/>
</dbReference>
<dbReference type="EMBL" id="ML769422">
    <property type="protein sequence ID" value="KAE9403788.1"/>
    <property type="molecule type" value="Genomic_DNA"/>
</dbReference>
<dbReference type="Gene3D" id="3.20.20.70">
    <property type="entry name" value="Aldolase class I"/>
    <property type="match status" value="1"/>
</dbReference>
<dbReference type="AlphaFoldDB" id="A0A6A4I2Z0"/>
<evidence type="ECO:0000256" key="1">
    <source>
        <dbReference type="ARBA" id="ARBA00001917"/>
    </source>
</evidence>
<comment type="pathway">
    <text evidence="2">Pyrimidine metabolism; UMP biosynthesis via de novo pathway.</text>
</comment>
<keyword evidence="3" id="KW-0285">Flavoprotein</keyword>
<comment type="cofactor">
    <cofactor evidence="1">
        <name>FMN</name>
        <dbReference type="ChEBI" id="CHEBI:58210"/>
    </cofactor>
</comment>
<protein>
    <submittedName>
        <fullName evidence="8">FMN-linked oxidoreductase</fullName>
    </submittedName>
</protein>
<organism evidence="8 9">
    <name type="scientific">Gymnopus androsaceus JB14</name>
    <dbReference type="NCBI Taxonomy" id="1447944"/>
    <lineage>
        <taxon>Eukaryota</taxon>
        <taxon>Fungi</taxon>
        <taxon>Dikarya</taxon>
        <taxon>Basidiomycota</taxon>
        <taxon>Agaricomycotina</taxon>
        <taxon>Agaricomycetes</taxon>
        <taxon>Agaricomycetidae</taxon>
        <taxon>Agaricales</taxon>
        <taxon>Marasmiineae</taxon>
        <taxon>Omphalotaceae</taxon>
        <taxon>Gymnopus</taxon>
    </lineage>
</organism>
<dbReference type="PANTHER" id="PTHR48109">
    <property type="entry name" value="DIHYDROOROTATE DEHYDROGENASE (QUINONE), MITOCHONDRIAL-RELATED"/>
    <property type="match status" value="1"/>
</dbReference>
<name>A0A6A4I2Z0_9AGAR</name>
<keyword evidence="5" id="KW-0665">Pyrimidine biosynthesis</keyword>
<dbReference type="SUPFAM" id="SSF51395">
    <property type="entry name" value="FMN-linked oxidoreductases"/>
    <property type="match status" value="1"/>
</dbReference>
<evidence type="ECO:0000256" key="2">
    <source>
        <dbReference type="ARBA" id="ARBA00004725"/>
    </source>
</evidence>
<evidence type="ECO:0000259" key="7">
    <source>
        <dbReference type="Pfam" id="PF01180"/>
    </source>
</evidence>
<dbReference type="GO" id="GO:0005737">
    <property type="term" value="C:cytoplasm"/>
    <property type="evidence" value="ECO:0007669"/>
    <property type="project" value="InterPro"/>
</dbReference>